<dbReference type="SUPFAM" id="SSF50965">
    <property type="entry name" value="Galactose oxidase, central domain"/>
    <property type="match status" value="1"/>
</dbReference>
<comment type="caution">
    <text evidence="1">The sequence shown here is derived from an EMBL/GenBank/DDBJ whole genome shotgun (WGS) entry which is preliminary data.</text>
</comment>
<organism evidence="1 2">
    <name type="scientific">Kipferlia bialata</name>
    <dbReference type="NCBI Taxonomy" id="797122"/>
    <lineage>
        <taxon>Eukaryota</taxon>
        <taxon>Metamonada</taxon>
        <taxon>Carpediemonas-like organisms</taxon>
        <taxon>Kipferlia</taxon>
    </lineage>
</organism>
<keyword evidence="2" id="KW-1185">Reference proteome</keyword>
<evidence type="ECO:0000313" key="1">
    <source>
        <dbReference type="EMBL" id="GIQ85659.1"/>
    </source>
</evidence>
<reference evidence="1 2" key="1">
    <citation type="journal article" date="2018" name="PLoS ONE">
        <title>The draft genome of Kipferlia bialata reveals reductive genome evolution in fornicate parasites.</title>
        <authorList>
            <person name="Tanifuji G."/>
            <person name="Takabayashi S."/>
            <person name="Kume K."/>
            <person name="Takagi M."/>
            <person name="Nakayama T."/>
            <person name="Kamikawa R."/>
            <person name="Inagaki Y."/>
            <person name="Hashimoto T."/>
        </authorList>
    </citation>
    <scope>NUCLEOTIDE SEQUENCE [LARGE SCALE GENOMIC DNA]</scope>
    <source>
        <strain evidence="1">NY0173</strain>
    </source>
</reference>
<sequence>VLCAVAGSEALVLVTLPESEAVDGSPSLGKPCTVEHILSPEWDIYYSAFQLVRSEVYCIPNTIHAGGYLYRFNRETRKWDSLPGFTDDNGRCRTKPSCFTIGGDLYVHVSGYAVEDEKLWRYCPDKNEEVEWVALPFCPLLRDVWEPGYHGIVDVTASSMYGVFRDTMYSFTPGAKEEWRLEGEWPGYMVCHRCPVGPYVVSVRDSVRHPRVYDPVSGEWVTTLSSAKALFADRQGATYRTMAGIGMISPFHCPVEIMQEGSSLYVSVVMVDTRIEQNGGGGGFET</sequence>
<gene>
    <name evidence="1" type="ORF">KIPB_007363</name>
</gene>
<proteinExistence type="predicted"/>
<dbReference type="EMBL" id="BDIP01002061">
    <property type="protein sequence ID" value="GIQ85659.1"/>
    <property type="molecule type" value="Genomic_DNA"/>
</dbReference>
<protein>
    <submittedName>
        <fullName evidence="1">Uncharacterized protein</fullName>
    </submittedName>
</protein>
<dbReference type="Proteomes" id="UP000265618">
    <property type="component" value="Unassembled WGS sequence"/>
</dbReference>
<evidence type="ECO:0000313" key="2">
    <source>
        <dbReference type="Proteomes" id="UP000265618"/>
    </source>
</evidence>
<name>A0A9K3CYG1_9EUKA</name>
<dbReference type="InterPro" id="IPR011043">
    <property type="entry name" value="Gal_Oxase/kelch_b-propeller"/>
</dbReference>
<accession>A0A9K3CYG1</accession>
<dbReference type="AlphaFoldDB" id="A0A9K3CYG1"/>
<feature type="non-terminal residue" evidence="1">
    <location>
        <position position="1"/>
    </location>
</feature>